<feature type="region of interest" description="Disordered" evidence="1">
    <location>
        <begin position="1"/>
        <end position="39"/>
    </location>
</feature>
<feature type="region of interest" description="Disordered" evidence="1">
    <location>
        <begin position="97"/>
        <end position="125"/>
    </location>
</feature>
<dbReference type="EMBL" id="PQFF01000331">
    <property type="protein sequence ID" value="RHZ59130.1"/>
    <property type="molecule type" value="Genomic_DNA"/>
</dbReference>
<comment type="caution">
    <text evidence="2">The sequence shown here is derived from an EMBL/GenBank/DDBJ whole genome shotgun (WGS) entry which is preliminary data.</text>
</comment>
<reference evidence="2 3" key="1">
    <citation type="submission" date="2018-08" db="EMBL/GenBank/DDBJ databases">
        <title>Genome and evolution of the arbuscular mycorrhizal fungus Diversispora epigaea (formerly Glomus versiforme) and its bacterial endosymbionts.</title>
        <authorList>
            <person name="Sun X."/>
            <person name="Fei Z."/>
            <person name="Harrison M."/>
        </authorList>
    </citation>
    <scope>NUCLEOTIDE SEQUENCE [LARGE SCALE GENOMIC DNA]</scope>
    <source>
        <strain evidence="2 3">IT104</strain>
    </source>
</reference>
<gene>
    <name evidence="2" type="ORF">Glove_365g146</name>
</gene>
<accession>A0A397HFD2</accession>
<organism evidence="2 3">
    <name type="scientific">Diversispora epigaea</name>
    <dbReference type="NCBI Taxonomy" id="1348612"/>
    <lineage>
        <taxon>Eukaryota</taxon>
        <taxon>Fungi</taxon>
        <taxon>Fungi incertae sedis</taxon>
        <taxon>Mucoromycota</taxon>
        <taxon>Glomeromycotina</taxon>
        <taxon>Glomeromycetes</taxon>
        <taxon>Diversisporales</taxon>
        <taxon>Diversisporaceae</taxon>
        <taxon>Diversispora</taxon>
    </lineage>
</organism>
<keyword evidence="3" id="KW-1185">Reference proteome</keyword>
<feature type="compositionally biased region" description="Basic residues" evidence="1">
    <location>
        <begin position="14"/>
        <end position="26"/>
    </location>
</feature>
<proteinExistence type="predicted"/>
<evidence type="ECO:0000313" key="3">
    <source>
        <dbReference type="Proteomes" id="UP000266861"/>
    </source>
</evidence>
<name>A0A397HFD2_9GLOM</name>
<evidence type="ECO:0000313" key="2">
    <source>
        <dbReference type="EMBL" id="RHZ59130.1"/>
    </source>
</evidence>
<protein>
    <submittedName>
        <fullName evidence="2">Uncharacterized protein</fullName>
    </submittedName>
</protein>
<dbReference type="Proteomes" id="UP000266861">
    <property type="component" value="Unassembled WGS sequence"/>
</dbReference>
<sequence>MAPKNNNNNNEKRKPGRPKKVKRGRPSKQDLLKQQQEQKLQLQEQIHKLREQQKQQEQQRLQELKQRLEQLYQRQQQEIMDNPLYLLSSVAVSVRGSKRNLDDDSDNEAGPSTKKQKMSLDFLMN</sequence>
<evidence type="ECO:0000256" key="1">
    <source>
        <dbReference type="SAM" id="MobiDB-lite"/>
    </source>
</evidence>
<dbReference type="AlphaFoldDB" id="A0A397HFD2"/>